<dbReference type="Pfam" id="PF14223">
    <property type="entry name" value="Retrotran_gag_2"/>
    <property type="match status" value="1"/>
</dbReference>
<dbReference type="OrthoDB" id="8042871at2759"/>
<keyword evidence="2" id="KW-1185">Reference proteome</keyword>
<dbReference type="AlphaFoldDB" id="A0A5N6PL76"/>
<evidence type="ECO:0008006" key="3">
    <source>
        <dbReference type="Google" id="ProtNLM"/>
    </source>
</evidence>
<comment type="caution">
    <text evidence="1">The sequence shown here is derived from an EMBL/GenBank/DDBJ whole genome shotgun (WGS) entry which is preliminary data.</text>
</comment>
<name>A0A5N6PL76_9ASTR</name>
<evidence type="ECO:0000313" key="2">
    <source>
        <dbReference type="Proteomes" id="UP000326396"/>
    </source>
</evidence>
<protein>
    <recommendedName>
        <fullName evidence="3">Reverse transcriptase Ty1/copia-type domain-containing protein</fullName>
    </recommendedName>
</protein>
<proteinExistence type="predicted"/>
<reference evidence="1 2" key="1">
    <citation type="submission" date="2019-05" db="EMBL/GenBank/DDBJ databases">
        <title>Mikania micrantha, genome provides insights into the molecular mechanism of rapid growth.</title>
        <authorList>
            <person name="Liu B."/>
        </authorList>
    </citation>
    <scope>NUCLEOTIDE SEQUENCE [LARGE SCALE GENOMIC DNA]</scope>
    <source>
        <strain evidence="1">NLD-2019</strain>
        <tissue evidence="1">Leaf</tissue>
    </source>
</reference>
<dbReference type="EMBL" id="SZYD01000004">
    <property type="protein sequence ID" value="KAD6454693.1"/>
    <property type="molecule type" value="Genomic_DNA"/>
</dbReference>
<gene>
    <name evidence="1" type="ORF">E3N88_09399</name>
</gene>
<evidence type="ECO:0000313" key="1">
    <source>
        <dbReference type="EMBL" id="KAD6454693.1"/>
    </source>
</evidence>
<dbReference type="Proteomes" id="UP000326396">
    <property type="component" value="Linkage Group LG12"/>
</dbReference>
<organism evidence="1 2">
    <name type="scientific">Mikania micrantha</name>
    <name type="common">bitter vine</name>
    <dbReference type="NCBI Taxonomy" id="192012"/>
    <lineage>
        <taxon>Eukaryota</taxon>
        <taxon>Viridiplantae</taxon>
        <taxon>Streptophyta</taxon>
        <taxon>Embryophyta</taxon>
        <taxon>Tracheophyta</taxon>
        <taxon>Spermatophyta</taxon>
        <taxon>Magnoliopsida</taxon>
        <taxon>eudicotyledons</taxon>
        <taxon>Gunneridae</taxon>
        <taxon>Pentapetalae</taxon>
        <taxon>asterids</taxon>
        <taxon>campanulids</taxon>
        <taxon>Asterales</taxon>
        <taxon>Asteraceae</taxon>
        <taxon>Asteroideae</taxon>
        <taxon>Heliantheae alliance</taxon>
        <taxon>Eupatorieae</taxon>
        <taxon>Mikania</taxon>
    </lineage>
</organism>
<sequence length="137" mass="15968">MASTTKFKIEKFNGKNDFSLWRLKMRALLVMEKAHSAIILSLGDRVLREVSKEVTAASVWNKLEGLYMTKSLANRLYLKKRLYTFQMTSGRSLEDHTDEFNKIILDLENIEVEIDEEDRAIIFCHPYLTVTNTLLIH</sequence>
<accession>A0A5N6PL76</accession>